<name>A0A1H3H5P8_9PROT</name>
<dbReference type="SUPFAM" id="SSF52266">
    <property type="entry name" value="SGNH hydrolase"/>
    <property type="match status" value="1"/>
</dbReference>
<organism evidence="1 2">
    <name type="scientific">Nitrosomonas halophila</name>
    <dbReference type="NCBI Taxonomy" id="44576"/>
    <lineage>
        <taxon>Bacteria</taxon>
        <taxon>Pseudomonadati</taxon>
        <taxon>Pseudomonadota</taxon>
        <taxon>Betaproteobacteria</taxon>
        <taxon>Nitrosomonadales</taxon>
        <taxon>Nitrosomonadaceae</taxon>
        <taxon>Nitrosomonas</taxon>
    </lineage>
</organism>
<accession>A0A1H3H5P8</accession>
<evidence type="ECO:0008006" key="3">
    <source>
        <dbReference type="Google" id="ProtNLM"/>
    </source>
</evidence>
<dbReference type="RefSeq" id="WP_090413346.1">
    <property type="nucleotide sequence ID" value="NZ_FNOY01000018.1"/>
</dbReference>
<proteinExistence type="predicted"/>
<dbReference type="OrthoDB" id="5562484at2"/>
<protein>
    <recommendedName>
        <fullName evidence="3">SGNH/GDSL hydrolase family protein</fullName>
    </recommendedName>
</protein>
<gene>
    <name evidence="1" type="ORF">SAMN05421881_101825</name>
</gene>
<evidence type="ECO:0000313" key="1">
    <source>
        <dbReference type="EMBL" id="SDY10545.1"/>
    </source>
</evidence>
<sequence>MPRTFYPPPATVNRLVLLGASNLTVSLRQIIQCLQHHCGGPSEILVAAGHGRSYGQDSQFLGRELPGIIASELWTQLDSCKTLPTYAFLTDIGNDILYGAAPAQILDWVGWCIEHLQQQSAQIIVTDLPLASIESLPAWRYKLFRNLFYPFCRLSLDEVRARARAVHRGLLTLAAHQPFMLQAQHPEWMGADAIHHAYWKRDAFYQQVFRHLRVSPGTAGLNGCKQAVSQRWLRRPKFAYKKVLGWEQRHPQPSGILLDGSVVSLY</sequence>
<dbReference type="AlphaFoldDB" id="A0A1H3H5P8"/>
<reference evidence="1 2" key="1">
    <citation type="submission" date="2016-10" db="EMBL/GenBank/DDBJ databases">
        <authorList>
            <person name="de Groot N.N."/>
        </authorList>
    </citation>
    <scope>NUCLEOTIDE SEQUENCE [LARGE SCALE GENOMIC DNA]</scope>
    <source>
        <strain evidence="1 2">Nm1</strain>
    </source>
</reference>
<dbReference type="Proteomes" id="UP000198640">
    <property type="component" value="Unassembled WGS sequence"/>
</dbReference>
<dbReference type="EMBL" id="FNOY01000018">
    <property type="protein sequence ID" value="SDY10545.1"/>
    <property type="molecule type" value="Genomic_DNA"/>
</dbReference>
<keyword evidence="2" id="KW-1185">Reference proteome</keyword>
<evidence type="ECO:0000313" key="2">
    <source>
        <dbReference type="Proteomes" id="UP000198640"/>
    </source>
</evidence>